<dbReference type="PIRSF" id="PIRSF037420">
    <property type="entry name" value="PQQ_syn_pqqE"/>
    <property type="match status" value="1"/>
</dbReference>
<dbReference type="InterPro" id="IPR058240">
    <property type="entry name" value="rSAM_sf"/>
</dbReference>
<keyword evidence="2" id="KW-0004">4Fe-4S</keyword>
<organism evidence="9 10">
    <name type="scientific">Candidatus Schekmanbacteria bacterium RIFCSPLOWO2_12_FULL_38_15</name>
    <dbReference type="NCBI Taxonomy" id="1817883"/>
    <lineage>
        <taxon>Bacteria</taxon>
        <taxon>Candidatus Schekmaniibacteriota</taxon>
    </lineage>
</organism>
<dbReference type="InterPro" id="IPR006638">
    <property type="entry name" value="Elp3/MiaA/NifB-like_rSAM"/>
</dbReference>
<reference evidence="9 10" key="1">
    <citation type="journal article" date="2016" name="Nat. Commun.">
        <title>Thousands of microbial genomes shed light on interconnected biogeochemical processes in an aquifer system.</title>
        <authorList>
            <person name="Anantharaman K."/>
            <person name="Brown C.T."/>
            <person name="Hug L.A."/>
            <person name="Sharon I."/>
            <person name="Castelle C.J."/>
            <person name="Probst A.J."/>
            <person name="Thomas B.C."/>
            <person name="Singh A."/>
            <person name="Wilkins M.J."/>
            <person name="Karaoz U."/>
            <person name="Brodie E.L."/>
            <person name="Williams K.H."/>
            <person name="Hubbard S.S."/>
            <person name="Banfield J.F."/>
        </authorList>
    </citation>
    <scope>NUCLEOTIDE SEQUENCE [LARGE SCALE GENOMIC DNA]</scope>
</reference>
<dbReference type="InterPro" id="IPR013785">
    <property type="entry name" value="Aldolase_TIM"/>
</dbReference>
<dbReference type="CDD" id="cd21109">
    <property type="entry name" value="SPASM"/>
    <property type="match status" value="1"/>
</dbReference>
<dbReference type="InterPro" id="IPR000385">
    <property type="entry name" value="MoaA_NifB_PqqE_Fe-S-bd_CS"/>
</dbReference>
<dbReference type="PROSITE" id="PS01305">
    <property type="entry name" value="MOAA_NIFB_PQQE"/>
    <property type="match status" value="1"/>
</dbReference>
<comment type="caution">
    <text evidence="9">The sequence shown here is derived from an EMBL/GenBank/DDBJ whole genome shotgun (WGS) entry which is preliminary data.</text>
</comment>
<dbReference type="PANTHER" id="PTHR11228:SF7">
    <property type="entry name" value="PQQA PEPTIDE CYCLASE"/>
    <property type="match status" value="1"/>
</dbReference>
<dbReference type="Pfam" id="PF13186">
    <property type="entry name" value="SPASM"/>
    <property type="match status" value="1"/>
</dbReference>
<evidence type="ECO:0000313" key="10">
    <source>
        <dbReference type="Proteomes" id="UP000178082"/>
    </source>
</evidence>
<evidence type="ECO:0000256" key="2">
    <source>
        <dbReference type="ARBA" id="ARBA00022485"/>
    </source>
</evidence>
<dbReference type="STRING" id="1817883.A3G31_02260"/>
<comment type="cofactor">
    <cofactor evidence="1">
        <name>[4Fe-4S] cluster</name>
        <dbReference type="ChEBI" id="CHEBI:49883"/>
    </cofactor>
</comment>
<dbReference type="GO" id="GO:0051539">
    <property type="term" value="F:4 iron, 4 sulfur cluster binding"/>
    <property type="evidence" value="ECO:0007669"/>
    <property type="project" value="UniProtKB-KW"/>
</dbReference>
<dbReference type="SFLD" id="SFLDG01067">
    <property type="entry name" value="SPASM/twitch_domain_containing"/>
    <property type="match status" value="1"/>
</dbReference>
<dbReference type="Pfam" id="PF04055">
    <property type="entry name" value="Radical_SAM"/>
    <property type="match status" value="1"/>
</dbReference>
<evidence type="ECO:0000256" key="4">
    <source>
        <dbReference type="ARBA" id="ARBA00022723"/>
    </source>
</evidence>
<dbReference type="CDD" id="cd01335">
    <property type="entry name" value="Radical_SAM"/>
    <property type="match status" value="1"/>
</dbReference>
<dbReference type="Proteomes" id="UP000178082">
    <property type="component" value="Unassembled WGS sequence"/>
</dbReference>
<dbReference type="GO" id="GO:0046872">
    <property type="term" value="F:metal ion binding"/>
    <property type="evidence" value="ECO:0007669"/>
    <property type="project" value="UniProtKB-KW"/>
</dbReference>
<dbReference type="PANTHER" id="PTHR11228">
    <property type="entry name" value="RADICAL SAM DOMAIN PROTEIN"/>
    <property type="match status" value="1"/>
</dbReference>
<evidence type="ECO:0000256" key="1">
    <source>
        <dbReference type="ARBA" id="ARBA00001966"/>
    </source>
</evidence>
<keyword evidence="3" id="KW-0949">S-adenosyl-L-methionine</keyword>
<keyword evidence="6" id="KW-0408">Iron</keyword>
<dbReference type="SUPFAM" id="SSF102114">
    <property type="entry name" value="Radical SAM enzymes"/>
    <property type="match status" value="1"/>
</dbReference>
<dbReference type="GO" id="GO:0032324">
    <property type="term" value="P:molybdopterin cofactor biosynthetic process"/>
    <property type="evidence" value="ECO:0007669"/>
    <property type="project" value="UniProtKB-ARBA"/>
</dbReference>
<keyword evidence="5" id="KW-0560">Oxidoreductase</keyword>
<dbReference type="InterPro" id="IPR017200">
    <property type="entry name" value="PqqE-like"/>
</dbReference>
<gene>
    <name evidence="9" type="ORF">A3G31_02260</name>
</gene>
<evidence type="ECO:0000256" key="3">
    <source>
        <dbReference type="ARBA" id="ARBA00022691"/>
    </source>
</evidence>
<dbReference type="InterPro" id="IPR050377">
    <property type="entry name" value="Radical_SAM_PqqE_MftC-like"/>
</dbReference>
<dbReference type="InterPro" id="IPR007197">
    <property type="entry name" value="rSAM"/>
</dbReference>
<keyword evidence="4" id="KW-0479">Metal-binding</keyword>
<dbReference type="SFLD" id="SFLDS00029">
    <property type="entry name" value="Radical_SAM"/>
    <property type="match status" value="1"/>
</dbReference>
<evidence type="ECO:0000256" key="6">
    <source>
        <dbReference type="ARBA" id="ARBA00023004"/>
    </source>
</evidence>
<dbReference type="AlphaFoldDB" id="A0A1F7SMC3"/>
<evidence type="ECO:0000256" key="5">
    <source>
        <dbReference type="ARBA" id="ARBA00023002"/>
    </source>
</evidence>
<keyword evidence="7" id="KW-0411">Iron-sulfur</keyword>
<evidence type="ECO:0000313" key="9">
    <source>
        <dbReference type="EMBL" id="OGL54923.1"/>
    </source>
</evidence>
<evidence type="ECO:0000256" key="7">
    <source>
        <dbReference type="ARBA" id="ARBA00023014"/>
    </source>
</evidence>
<name>A0A1F7SMC3_9BACT</name>
<protein>
    <recommendedName>
        <fullName evidence="8">Radical SAM core domain-containing protein</fullName>
    </recommendedName>
</protein>
<evidence type="ECO:0000259" key="8">
    <source>
        <dbReference type="PROSITE" id="PS51918"/>
    </source>
</evidence>
<dbReference type="InterPro" id="IPR023885">
    <property type="entry name" value="4Fe4S-binding_SPASM_dom"/>
</dbReference>
<proteinExistence type="predicted"/>
<dbReference type="PROSITE" id="PS51918">
    <property type="entry name" value="RADICAL_SAM"/>
    <property type="match status" value="1"/>
</dbReference>
<sequence length="361" mass="42195">MLSPKVLSNILKWCFNATIKSKPFPLICNIWITNKCNFRCKFCYQDFNIASKTLSEDKFKMAVDDLEGMGTIYLYISGGEPLLVDKIEERIEYAAKKIPYVHMVSNGFLLNEEKAQKLAKTGISEISVSLDGMEATHTKYRENEKAFSNAIMAINNLKNYAPNIKITCSSMVAPWNIDDQMELMKLCDSLNVEQRLTAFEDFPVVKENYIDDFEITDEFLEKLKVFLKCYSELHKDRFLKFIEIFFESKINDNTSSEFELFNDPCLVPSFYVNILEDGSVSPCHGVHKYHNYQKEIFNINNHTLKEIIFSKEYKRLIQEMRTCSYCRELLSSCYIRPRLVFPPASFFKYTVYPRIRDIFGF</sequence>
<dbReference type="SFLD" id="SFLDG01386">
    <property type="entry name" value="main_SPASM_domain-containing"/>
    <property type="match status" value="1"/>
</dbReference>
<dbReference type="Gene3D" id="3.20.20.70">
    <property type="entry name" value="Aldolase class I"/>
    <property type="match status" value="1"/>
</dbReference>
<accession>A0A1F7SMC3</accession>
<feature type="domain" description="Radical SAM core" evidence="8">
    <location>
        <begin position="22"/>
        <end position="233"/>
    </location>
</feature>
<dbReference type="GO" id="GO:0016491">
    <property type="term" value="F:oxidoreductase activity"/>
    <property type="evidence" value="ECO:0007669"/>
    <property type="project" value="UniProtKB-KW"/>
</dbReference>
<dbReference type="SMART" id="SM00729">
    <property type="entry name" value="Elp3"/>
    <property type="match status" value="1"/>
</dbReference>
<dbReference type="EMBL" id="MGDI01000005">
    <property type="protein sequence ID" value="OGL54923.1"/>
    <property type="molecule type" value="Genomic_DNA"/>
</dbReference>